<dbReference type="SUPFAM" id="SSF48208">
    <property type="entry name" value="Six-hairpin glycosidases"/>
    <property type="match status" value="1"/>
</dbReference>
<sequence>MLPEKQELFYPENMTTQKPKYTNKLIEESSPYLLQHAHNPVNWHAWNDDSIAEAKDENKLLLISVGYSACHWCHVMEHESFEDESVAKIMNIHYVNIKVDREERPDIDQVYMNAVQLMTGSGGWPMNIVALPDGRPVWGGTYFRKEQWKDALLQISRLYKEKPEQLFEYAEKLNEGLQQLQLIKVPEDTANFNREFLQELLANWHKNMDLEHGGPKGAPKFMMPNSMQFLMRYAWQQEDQELLDYVQLSLKKMSYGGIYDHIGGGFSRYSVDEKWHIPHFEKMLYDNAQLITLYSQAYALTGYDWYEVVVHQTLHFVEKELTDRSGAFYSALDADSPDENGHPKEGAYYAWTKEELQSLIGDEFPLFAELYNINDFGRWEEDKYVLIRNMETKEVAQNLNISEEQLLEKHGDWQKILNDERQKRAKPGLDDKSLTSWNALMLSAYAEAYKVFKNPAYQEAAVNNAQFIIENQLTKDGRLFHTYKNGKSSINGYLEDYAFTIEAFLNLYEITTEEKWLQLCDELAEYCFRNFYDKNTGFFFFTSEKDRPLVTRNIEYTDNVIPASNSAMAKNLFILHRHFSKEKYRSTAENMLKGVQDQMKKYPRGYSNWLDLMMNYTHPFYEVVITGEQARDLSSEFGNFYLPNILLTGSEKPGKSALLKDRFKAGKNLIYICSEGKCELPLTSVKDSLNLIKRS</sequence>
<dbReference type="EMBL" id="JAVRHK010000001">
    <property type="protein sequence ID" value="MDT0675040.1"/>
    <property type="molecule type" value="Genomic_DNA"/>
</dbReference>
<evidence type="ECO:0000313" key="3">
    <source>
        <dbReference type="Proteomes" id="UP001262582"/>
    </source>
</evidence>
<dbReference type="RefSeq" id="WP_311501488.1">
    <property type="nucleotide sequence ID" value="NZ_JAVRHK010000001.1"/>
</dbReference>
<dbReference type="SUPFAM" id="SSF52833">
    <property type="entry name" value="Thioredoxin-like"/>
    <property type="match status" value="1"/>
</dbReference>
<evidence type="ECO:0000259" key="1">
    <source>
        <dbReference type="Pfam" id="PF03190"/>
    </source>
</evidence>
<accession>A0ABU3D0H1</accession>
<dbReference type="PANTHER" id="PTHR42899:SF1">
    <property type="entry name" value="SPERMATOGENESIS-ASSOCIATED PROTEIN 20"/>
    <property type="match status" value="1"/>
</dbReference>
<dbReference type="PIRSF" id="PIRSF006402">
    <property type="entry name" value="UCP006402_thioredoxin"/>
    <property type="match status" value="1"/>
</dbReference>
<dbReference type="InterPro" id="IPR008928">
    <property type="entry name" value="6-hairpin_glycosidase_sf"/>
</dbReference>
<dbReference type="Gene3D" id="3.40.30.10">
    <property type="entry name" value="Glutaredoxin"/>
    <property type="match status" value="1"/>
</dbReference>
<dbReference type="Gene3D" id="1.50.10.10">
    <property type="match status" value="2"/>
</dbReference>
<dbReference type="InterPro" id="IPR036249">
    <property type="entry name" value="Thioredoxin-like_sf"/>
</dbReference>
<protein>
    <submittedName>
        <fullName evidence="2">Thioredoxin domain-containing protein</fullName>
    </submittedName>
</protein>
<dbReference type="Pfam" id="PF03190">
    <property type="entry name" value="Thioredox_DsbH"/>
    <property type="match status" value="1"/>
</dbReference>
<dbReference type="Proteomes" id="UP001262582">
    <property type="component" value="Unassembled WGS sequence"/>
</dbReference>
<gene>
    <name evidence="2" type="ORF">RM539_00395</name>
</gene>
<dbReference type="CDD" id="cd02955">
    <property type="entry name" value="SSP411"/>
    <property type="match status" value="1"/>
</dbReference>
<feature type="domain" description="Spermatogenesis-associated protein 20-like TRX" evidence="1">
    <location>
        <begin position="22"/>
        <end position="177"/>
    </location>
</feature>
<dbReference type="InterPro" id="IPR024705">
    <property type="entry name" value="Ssp411"/>
</dbReference>
<proteinExistence type="predicted"/>
<reference evidence="2 3" key="1">
    <citation type="submission" date="2023-09" db="EMBL/GenBank/DDBJ databases">
        <authorList>
            <person name="Rey-Velasco X."/>
        </authorList>
    </citation>
    <scope>NUCLEOTIDE SEQUENCE [LARGE SCALE GENOMIC DNA]</scope>
    <source>
        <strain evidence="2 3">F117</strain>
    </source>
</reference>
<dbReference type="InterPro" id="IPR012341">
    <property type="entry name" value="6hp_glycosidase-like_sf"/>
</dbReference>
<organism evidence="2 3">
    <name type="scientific">Autumnicola musiva</name>
    <dbReference type="NCBI Taxonomy" id="3075589"/>
    <lineage>
        <taxon>Bacteria</taxon>
        <taxon>Pseudomonadati</taxon>
        <taxon>Bacteroidota</taxon>
        <taxon>Flavobacteriia</taxon>
        <taxon>Flavobacteriales</taxon>
        <taxon>Flavobacteriaceae</taxon>
        <taxon>Autumnicola</taxon>
    </lineage>
</organism>
<keyword evidence="3" id="KW-1185">Reference proteome</keyword>
<dbReference type="PANTHER" id="PTHR42899">
    <property type="entry name" value="SPERMATOGENESIS-ASSOCIATED PROTEIN 20"/>
    <property type="match status" value="1"/>
</dbReference>
<name>A0ABU3D0H1_9FLAO</name>
<evidence type="ECO:0000313" key="2">
    <source>
        <dbReference type="EMBL" id="MDT0675040.1"/>
    </source>
</evidence>
<comment type="caution">
    <text evidence="2">The sequence shown here is derived from an EMBL/GenBank/DDBJ whole genome shotgun (WGS) entry which is preliminary data.</text>
</comment>
<dbReference type="InterPro" id="IPR004879">
    <property type="entry name" value="Ssp411-like_TRX"/>
</dbReference>